<keyword evidence="4 6" id="KW-0472">Membrane</keyword>
<evidence type="ECO:0000259" key="7">
    <source>
        <dbReference type="PROSITE" id="PS52015"/>
    </source>
</evidence>
<dbReference type="InterPro" id="IPR006260">
    <property type="entry name" value="TonB/TolA_C"/>
</dbReference>
<dbReference type="GO" id="GO:0055085">
    <property type="term" value="P:transmembrane transport"/>
    <property type="evidence" value="ECO:0007669"/>
    <property type="project" value="InterPro"/>
</dbReference>
<evidence type="ECO:0000313" key="8">
    <source>
        <dbReference type="EMBL" id="SDR49527.1"/>
    </source>
</evidence>
<evidence type="ECO:0000256" key="4">
    <source>
        <dbReference type="ARBA" id="ARBA00023136"/>
    </source>
</evidence>
<dbReference type="OrthoDB" id="9157102at2"/>
<dbReference type="GO" id="GO:0016020">
    <property type="term" value="C:membrane"/>
    <property type="evidence" value="ECO:0007669"/>
    <property type="project" value="UniProtKB-SubCell"/>
</dbReference>
<feature type="transmembrane region" description="Helical" evidence="6">
    <location>
        <begin position="16"/>
        <end position="38"/>
    </location>
</feature>
<protein>
    <submittedName>
        <fullName evidence="8">Outer membrane transport energization protein TonB</fullName>
    </submittedName>
</protein>
<dbReference type="RefSeq" id="WP_083380186.1">
    <property type="nucleotide sequence ID" value="NZ_FNKP01000003.1"/>
</dbReference>
<dbReference type="PROSITE" id="PS52015">
    <property type="entry name" value="TONB_CTD"/>
    <property type="match status" value="1"/>
</dbReference>
<feature type="compositionally biased region" description="Low complexity" evidence="5">
    <location>
        <begin position="100"/>
        <end position="109"/>
    </location>
</feature>
<dbReference type="AlphaFoldDB" id="A0A1H1JJB6"/>
<accession>A0A1H1JJB6</accession>
<dbReference type="Pfam" id="PF03544">
    <property type="entry name" value="TonB_C"/>
    <property type="match status" value="1"/>
</dbReference>
<evidence type="ECO:0000256" key="1">
    <source>
        <dbReference type="ARBA" id="ARBA00004167"/>
    </source>
</evidence>
<dbReference type="Proteomes" id="UP000183487">
    <property type="component" value="Unassembled WGS sequence"/>
</dbReference>
<evidence type="ECO:0000256" key="6">
    <source>
        <dbReference type="SAM" id="Phobius"/>
    </source>
</evidence>
<dbReference type="InterPro" id="IPR037682">
    <property type="entry name" value="TonB_C"/>
</dbReference>
<organism evidence="8 9">
    <name type="scientific">Paraburkholderia fungorum</name>
    <dbReference type="NCBI Taxonomy" id="134537"/>
    <lineage>
        <taxon>Bacteria</taxon>
        <taxon>Pseudomonadati</taxon>
        <taxon>Pseudomonadota</taxon>
        <taxon>Betaproteobacteria</taxon>
        <taxon>Burkholderiales</taxon>
        <taxon>Burkholderiaceae</taxon>
        <taxon>Paraburkholderia</taxon>
    </lineage>
</organism>
<comment type="subcellular location">
    <subcellularLocation>
        <location evidence="1">Membrane</location>
        <topology evidence="1">Single-pass membrane protein</topology>
    </subcellularLocation>
</comment>
<dbReference type="Gene3D" id="3.30.1150.10">
    <property type="match status" value="1"/>
</dbReference>
<sequence>MATIPARVSVPERQRLYLAAALALVVEAGVLGGAYLMATHRQVVPIEPPPTVLSLVAAPAPAPVTAPAPAPTPAPEPKPVERPVAAAPHVTHAIAPRARLAAASPRVSPQPATPPRVAQSMTPSEPQQPVTPSSPSPAPAPAPAPPPTPVVQPPARPNASFEGALRAAIQAALNYPESARMSGMAGRTRVAFDYRDGVVSNVRVVGSSGIGLLDRAALAAVRDAAYPKPDAAFAGKTLSEQLWVTFNLNETE</sequence>
<dbReference type="SUPFAM" id="SSF74653">
    <property type="entry name" value="TolA/TonB C-terminal domain"/>
    <property type="match status" value="1"/>
</dbReference>
<keyword evidence="2 6" id="KW-0812">Transmembrane</keyword>
<name>A0A1H1JJB6_9BURK</name>
<evidence type="ECO:0000256" key="2">
    <source>
        <dbReference type="ARBA" id="ARBA00022692"/>
    </source>
</evidence>
<keyword evidence="9" id="KW-1185">Reference proteome</keyword>
<dbReference type="EMBL" id="FNKP01000003">
    <property type="protein sequence ID" value="SDR49527.1"/>
    <property type="molecule type" value="Genomic_DNA"/>
</dbReference>
<keyword evidence="3 6" id="KW-1133">Transmembrane helix</keyword>
<feature type="compositionally biased region" description="Pro residues" evidence="5">
    <location>
        <begin position="132"/>
        <end position="156"/>
    </location>
</feature>
<evidence type="ECO:0000256" key="5">
    <source>
        <dbReference type="SAM" id="MobiDB-lite"/>
    </source>
</evidence>
<feature type="domain" description="TonB C-terminal" evidence="7">
    <location>
        <begin position="160"/>
        <end position="252"/>
    </location>
</feature>
<gene>
    <name evidence="8" type="ORF">SAMN05443245_6435</name>
</gene>
<feature type="region of interest" description="Disordered" evidence="5">
    <location>
        <begin position="100"/>
        <end position="158"/>
    </location>
</feature>
<dbReference type="NCBIfam" id="TIGR01352">
    <property type="entry name" value="tonB_Cterm"/>
    <property type="match status" value="1"/>
</dbReference>
<evidence type="ECO:0000256" key="3">
    <source>
        <dbReference type="ARBA" id="ARBA00022989"/>
    </source>
</evidence>
<feature type="compositionally biased region" description="Low complexity" evidence="5">
    <location>
        <begin position="122"/>
        <end position="131"/>
    </location>
</feature>
<proteinExistence type="predicted"/>
<reference evidence="9" key="1">
    <citation type="submission" date="2016-10" db="EMBL/GenBank/DDBJ databases">
        <authorList>
            <person name="Varghese N."/>
        </authorList>
    </citation>
    <scope>NUCLEOTIDE SEQUENCE [LARGE SCALE GENOMIC DNA]</scope>
    <source>
        <strain evidence="9">GAS106B</strain>
    </source>
</reference>
<evidence type="ECO:0000313" key="9">
    <source>
        <dbReference type="Proteomes" id="UP000183487"/>
    </source>
</evidence>